<gene>
    <name evidence="1" type="primary">OJ1119_C05.20</name>
</gene>
<dbReference type="AlphaFoldDB" id="Q6ZKK6"/>
<protein>
    <submittedName>
        <fullName evidence="1">Uncharacterized protein</fullName>
    </submittedName>
</protein>
<proteinExistence type="predicted"/>
<evidence type="ECO:0000313" key="1">
    <source>
        <dbReference type="EMBL" id="BAD11554.1"/>
    </source>
</evidence>
<reference evidence="2" key="1">
    <citation type="journal article" date="2005" name="Nature">
        <title>The map-based sequence of the rice genome.</title>
        <authorList>
            <consortium name="International rice genome sequencing project (IRGSP)"/>
            <person name="Matsumoto T."/>
            <person name="Wu J."/>
            <person name="Kanamori H."/>
            <person name="Katayose Y."/>
            <person name="Fujisawa M."/>
            <person name="Namiki N."/>
            <person name="Mizuno H."/>
            <person name="Yamamoto K."/>
            <person name="Antonio B.A."/>
            <person name="Baba T."/>
            <person name="Sakata K."/>
            <person name="Nagamura Y."/>
            <person name="Aoki H."/>
            <person name="Arikawa K."/>
            <person name="Arita K."/>
            <person name="Bito T."/>
            <person name="Chiden Y."/>
            <person name="Fujitsuka N."/>
            <person name="Fukunaka R."/>
            <person name="Hamada M."/>
            <person name="Harada C."/>
            <person name="Hayashi A."/>
            <person name="Hijishita S."/>
            <person name="Honda M."/>
            <person name="Hosokawa S."/>
            <person name="Ichikawa Y."/>
            <person name="Idonuma A."/>
            <person name="Iijima M."/>
            <person name="Ikeda M."/>
            <person name="Ikeno M."/>
            <person name="Ito K."/>
            <person name="Ito S."/>
            <person name="Ito T."/>
            <person name="Ito Y."/>
            <person name="Ito Y."/>
            <person name="Iwabuchi A."/>
            <person name="Kamiya K."/>
            <person name="Karasawa W."/>
            <person name="Kurita K."/>
            <person name="Katagiri S."/>
            <person name="Kikuta A."/>
            <person name="Kobayashi H."/>
            <person name="Kobayashi N."/>
            <person name="Machita K."/>
            <person name="Maehara T."/>
            <person name="Masukawa M."/>
            <person name="Mizubayashi T."/>
            <person name="Mukai Y."/>
            <person name="Nagasaki H."/>
            <person name="Nagata Y."/>
            <person name="Naito S."/>
            <person name="Nakashima M."/>
            <person name="Nakama Y."/>
            <person name="Nakamichi Y."/>
            <person name="Nakamura M."/>
            <person name="Meguro A."/>
            <person name="Negishi M."/>
            <person name="Ohta I."/>
            <person name="Ohta T."/>
            <person name="Okamoto M."/>
            <person name="Ono N."/>
            <person name="Saji S."/>
            <person name="Sakaguchi M."/>
            <person name="Sakai K."/>
            <person name="Shibata M."/>
            <person name="Shimokawa T."/>
            <person name="Song J."/>
            <person name="Takazaki Y."/>
            <person name="Terasawa K."/>
            <person name="Tsugane M."/>
            <person name="Tsuji K."/>
            <person name="Ueda S."/>
            <person name="Waki K."/>
            <person name="Yamagata H."/>
            <person name="Yamamoto M."/>
            <person name="Yamamoto S."/>
            <person name="Yamane H."/>
            <person name="Yoshiki S."/>
            <person name="Yoshihara R."/>
            <person name="Yukawa K."/>
            <person name="Zhong H."/>
            <person name="Yano M."/>
            <person name="Yuan Q."/>
            <person name="Ouyang S."/>
            <person name="Liu J."/>
            <person name="Jones K.M."/>
            <person name="Gansberger K."/>
            <person name="Moffat K."/>
            <person name="Hill J."/>
            <person name="Bera J."/>
            <person name="Fadrosh D."/>
            <person name="Jin S."/>
            <person name="Johri S."/>
            <person name="Kim M."/>
            <person name="Overton L."/>
            <person name="Reardon M."/>
            <person name="Tsitrin T."/>
            <person name="Vuong H."/>
            <person name="Weaver B."/>
            <person name="Ciecko A."/>
            <person name="Tallon L."/>
            <person name="Jackson J."/>
            <person name="Pai G."/>
            <person name="Aken S.V."/>
            <person name="Utterback T."/>
            <person name="Reidmuller S."/>
            <person name="Feldblyum T."/>
            <person name="Hsiao J."/>
            <person name="Zismann V."/>
            <person name="Iobst S."/>
            <person name="de Vazeille A.R."/>
            <person name="Buell C.R."/>
            <person name="Ying K."/>
            <person name="Li Y."/>
            <person name="Lu T."/>
            <person name="Huang Y."/>
            <person name="Zhao Q."/>
            <person name="Feng Q."/>
            <person name="Zhang L."/>
            <person name="Zhu J."/>
            <person name="Weng Q."/>
            <person name="Mu J."/>
            <person name="Lu Y."/>
            <person name="Fan D."/>
            <person name="Liu Y."/>
            <person name="Guan J."/>
            <person name="Zhang Y."/>
            <person name="Yu S."/>
            <person name="Liu X."/>
            <person name="Zhang Y."/>
            <person name="Hong G."/>
            <person name="Han B."/>
            <person name="Choisne N."/>
            <person name="Demange N."/>
            <person name="Orjeda G."/>
            <person name="Samain S."/>
            <person name="Cattolico L."/>
            <person name="Pelletier E."/>
            <person name="Couloux A."/>
            <person name="Segurens B."/>
            <person name="Wincker P."/>
            <person name="D'Hont A."/>
            <person name="Scarpelli C."/>
            <person name="Weissenbach J."/>
            <person name="Salanoubat M."/>
            <person name="Quetier F."/>
            <person name="Yu Y."/>
            <person name="Kim H.R."/>
            <person name="Rambo T."/>
            <person name="Currie J."/>
            <person name="Collura K."/>
            <person name="Luo M."/>
            <person name="Yang T."/>
            <person name="Ammiraju J.S.S."/>
            <person name="Engler F."/>
            <person name="Soderlund C."/>
            <person name="Wing R.A."/>
            <person name="Palmer L.E."/>
            <person name="de la Bastide M."/>
            <person name="Spiegel L."/>
            <person name="Nascimento L."/>
            <person name="Zutavern T."/>
            <person name="O'Shaughnessy A."/>
            <person name="Dike S."/>
            <person name="Dedhia N."/>
            <person name="Preston R."/>
            <person name="Balija V."/>
            <person name="McCombie W.R."/>
            <person name="Chow T."/>
            <person name="Chen H."/>
            <person name="Chung M."/>
            <person name="Chen C."/>
            <person name="Shaw J."/>
            <person name="Wu H."/>
            <person name="Hsiao K."/>
            <person name="Chao Y."/>
            <person name="Chu M."/>
            <person name="Cheng C."/>
            <person name="Hour A."/>
            <person name="Lee P."/>
            <person name="Lin S."/>
            <person name="Lin Y."/>
            <person name="Liou J."/>
            <person name="Liu S."/>
            <person name="Hsing Y."/>
            <person name="Raghuvanshi S."/>
            <person name="Mohanty A."/>
            <person name="Bharti A.K."/>
            <person name="Gaur A."/>
            <person name="Gupta V."/>
            <person name="Kumar D."/>
            <person name="Ravi V."/>
            <person name="Vij S."/>
            <person name="Kapur A."/>
            <person name="Khurana P."/>
            <person name="Khurana P."/>
            <person name="Khurana J.P."/>
            <person name="Tyagi A.K."/>
            <person name="Gaikwad K."/>
            <person name="Singh A."/>
            <person name="Dalal V."/>
            <person name="Srivastava S."/>
            <person name="Dixit A."/>
            <person name="Pal A.K."/>
            <person name="Ghazi I.A."/>
            <person name="Yadav M."/>
            <person name="Pandit A."/>
            <person name="Bhargava A."/>
            <person name="Sureshbabu K."/>
            <person name="Batra K."/>
            <person name="Sharma T.R."/>
            <person name="Mohapatra T."/>
            <person name="Singh N.K."/>
            <person name="Messing J."/>
            <person name="Nelson A.B."/>
            <person name="Fuks G."/>
            <person name="Kavchok S."/>
            <person name="Keizer G."/>
            <person name="Linton E."/>
            <person name="Llaca V."/>
            <person name="Song R."/>
            <person name="Tanyolac B."/>
            <person name="Young S."/>
            <person name="Ho-Il K."/>
            <person name="Hahn J.H."/>
            <person name="Sangsakoo G."/>
            <person name="Vanavichit A."/>
            <person name="de Mattos Luiz.A.T."/>
            <person name="Zimmer P.D."/>
            <person name="Malone G."/>
            <person name="Dellagostin O."/>
            <person name="de Oliveira A.C."/>
            <person name="Bevan M."/>
            <person name="Bancroft I."/>
            <person name="Minx P."/>
            <person name="Cordum H."/>
            <person name="Wilson R."/>
            <person name="Cheng Z."/>
            <person name="Jin W."/>
            <person name="Jiang J."/>
            <person name="Leong S.A."/>
            <person name="Iwama H."/>
            <person name="Gojobori T."/>
            <person name="Itoh T."/>
            <person name="Niimura Y."/>
            <person name="Fujii Y."/>
            <person name="Habara T."/>
            <person name="Sakai H."/>
            <person name="Sato Y."/>
            <person name="Wilson G."/>
            <person name="Kumar K."/>
            <person name="McCouch S."/>
            <person name="Juretic N."/>
            <person name="Hoen D."/>
            <person name="Wright S."/>
            <person name="Bruskiewich R."/>
            <person name="Bureau T."/>
            <person name="Miyao A."/>
            <person name="Hirochika H."/>
            <person name="Nishikawa T."/>
            <person name="Kadowaki K."/>
            <person name="Sugiura M."/>
            <person name="Burr B."/>
            <person name="Sasaki T."/>
        </authorList>
    </citation>
    <scope>NUCLEOTIDE SEQUENCE [LARGE SCALE GENOMIC DNA]</scope>
    <source>
        <strain evidence="2">cv. Nipponbare</strain>
    </source>
</reference>
<dbReference type="EMBL" id="AP003875">
    <property type="protein sequence ID" value="BAD11554.1"/>
    <property type="molecule type" value="Genomic_DNA"/>
</dbReference>
<organism evidence="1 2">
    <name type="scientific">Oryza sativa subsp. japonica</name>
    <name type="common">Rice</name>
    <dbReference type="NCBI Taxonomy" id="39947"/>
    <lineage>
        <taxon>Eukaryota</taxon>
        <taxon>Viridiplantae</taxon>
        <taxon>Streptophyta</taxon>
        <taxon>Embryophyta</taxon>
        <taxon>Tracheophyta</taxon>
        <taxon>Spermatophyta</taxon>
        <taxon>Magnoliopsida</taxon>
        <taxon>Liliopsida</taxon>
        <taxon>Poales</taxon>
        <taxon>Poaceae</taxon>
        <taxon>BOP clade</taxon>
        <taxon>Oryzoideae</taxon>
        <taxon>Oryzeae</taxon>
        <taxon>Oryzinae</taxon>
        <taxon>Oryza</taxon>
        <taxon>Oryza sativa</taxon>
    </lineage>
</organism>
<reference evidence="2" key="2">
    <citation type="journal article" date="2008" name="Nucleic Acids Res.">
        <title>The rice annotation project database (RAP-DB): 2008 update.</title>
        <authorList>
            <consortium name="The rice annotation project (RAP)"/>
        </authorList>
    </citation>
    <scope>GENOME REANNOTATION</scope>
    <source>
        <strain evidence="2">cv. Nipponbare</strain>
    </source>
</reference>
<evidence type="ECO:0000313" key="2">
    <source>
        <dbReference type="Proteomes" id="UP000000763"/>
    </source>
</evidence>
<dbReference type="Proteomes" id="UP000000763">
    <property type="component" value="Chromosome 8"/>
</dbReference>
<sequence length="79" mass="8479">MWDPHVILYVPLPPPSLPSLFLSLGQSVGRGGDVGGRGLEQRRAAAHATRYETGQILASQRTSVPISKGVAIFMAPYFS</sequence>
<accession>Q6ZKK6</accession>
<name>Q6ZKK6_ORYSJ</name>